<keyword evidence="3" id="KW-0689">Ribosomal protein</keyword>
<dbReference type="Pfam" id="PF00428">
    <property type="entry name" value="Ribosomal_60s"/>
    <property type="match status" value="1"/>
</dbReference>
<comment type="function">
    <text evidence="1">Plays an important role in the elongation step of protein synthesis.</text>
</comment>
<evidence type="ECO:0000256" key="1">
    <source>
        <dbReference type="ARBA" id="ARBA00003362"/>
    </source>
</evidence>
<keyword evidence="8" id="KW-0472">Membrane</keyword>
<dbReference type="OrthoDB" id="1227494at2759"/>
<dbReference type="InterPro" id="IPR038716">
    <property type="entry name" value="P1/P2_N_sf"/>
</dbReference>
<proteinExistence type="inferred from homology"/>
<evidence type="ECO:0000313" key="9">
    <source>
        <dbReference type="EMBL" id="KAG7326503.1"/>
    </source>
</evidence>
<dbReference type="EMBL" id="JAHKSW010000011">
    <property type="protein sequence ID" value="KAG7326503.1"/>
    <property type="molecule type" value="Genomic_DNA"/>
</dbReference>
<keyword evidence="8" id="KW-1133">Transmembrane helix</keyword>
<dbReference type="CDD" id="cd05833">
    <property type="entry name" value="Ribosomal_P2"/>
    <property type="match status" value="1"/>
</dbReference>
<evidence type="ECO:0000256" key="4">
    <source>
        <dbReference type="ARBA" id="ARBA00023274"/>
    </source>
</evidence>
<protein>
    <recommendedName>
        <fullName evidence="5">Large ribosomal subunit protein P2</fullName>
    </recommendedName>
    <alternativeName>
        <fullName evidence="6">60S acidic ribosomal protein P2</fullName>
    </alternativeName>
</protein>
<evidence type="ECO:0000256" key="8">
    <source>
        <dbReference type="SAM" id="Phobius"/>
    </source>
</evidence>
<dbReference type="GO" id="GO:0002182">
    <property type="term" value="P:cytoplasmic translational elongation"/>
    <property type="evidence" value="ECO:0007669"/>
    <property type="project" value="InterPro"/>
</dbReference>
<dbReference type="PANTHER" id="PTHR21141">
    <property type="entry name" value="60S ACIDIC RIBOSOMAL PROTEIN FAMILY MEMBER"/>
    <property type="match status" value="1"/>
</dbReference>
<comment type="similarity">
    <text evidence="2">Belongs to the eukaryotic ribosomal protein P1/P2 family.</text>
</comment>
<evidence type="ECO:0000256" key="7">
    <source>
        <dbReference type="SAM" id="MobiDB-lite"/>
    </source>
</evidence>
<organism evidence="9 10">
    <name type="scientific">Hemibagrus wyckioides</name>
    <dbReference type="NCBI Taxonomy" id="337641"/>
    <lineage>
        <taxon>Eukaryota</taxon>
        <taxon>Metazoa</taxon>
        <taxon>Chordata</taxon>
        <taxon>Craniata</taxon>
        <taxon>Vertebrata</taxon>
        <taxon>Euteleostomi</taxon>
        <taxon>Actinopterygii</taxon>
        <taxon>Neopterygii</taxon>
        <taxon>Teleostei</taxon>
        <taxon>Ostariophysi</taxon>
        <taxon>Siluriformes</taxon>
        <taxon>Bagridae</taxon>
        <taxon>Hemibagrus</taxon>
    </lineage>
</organism>
<dbReference type="AlphaFoldDB" id="A0A9D3NSH4"/>
<evidence type="ECO:0000256" key="6">
    <source>
        <dbReference type="ARBA" id="ARBA00035443"/>
    </source>
</evidence>
<name>A0A9D3NSH4_9TELE</name>
<dbReference type="GO" id="GO:0022625">
    <property type="term" value="C:cytosolic large ribosomal subunit"/>
    <property type="evidence" value="ECO:0007669"/>
    <property type="project" value="InterPro"/>
</dbReference>
<dbReference type="Gene3D" id="1.10.10.1410">
    <property type="match status" value="1"/>
</dbReference>
<feature type="transmembrane region" description="Helical" evidence="8">
    <location>
        <begin position="56"/>
        <end position="74"/>
    </location>
</feature>
<dbReference type="PANTHER" id="PTHR21141:SF5">
    <property type="entry name" value="LARGE RIBOSOMAL SUBUNIT PROTEIN P2"/>
    <property type="match status" value="1"/>
</dbReference>
<evidence type="ECO:0000256" key="5">
    <source>
        <dbReference type="ARBA" id="ARBA00035301"/>
    </source>
</evidence>
<keyword evidence="4" id="KW-0687">Ribonucleoprotein</keyword>
<reference evidence="9 10" key="1">
    <citation type="submission" date="2021-06" db="EMBL/GenBank/DDBJ databases">
        <title>Chromosome-level genome assembly of the red-tail catfish (Hemibagrus wyckioides).</title>
        <authorList>
            <person name="Shao F."/>
        </authorList>
    </citation>
    <scope>NUCLEOTIDE SEQUENCE [LARGE SCALE GENOMIC DNA]</scope>
    <source>
        <strain evidence="9">EC202008001</strain>
        <tissue evidence="9">Blood</tissue>
    </source>
</reference>
<evidence type="ECO:0000313" key="10">
    <source>
        <dbReference type="Proteomes" id="UP000824219"/>
    </source>
</evidence>
<feature type="region of interest" description="Disordered" evidence="7">
    <location>
        <begin position="182"/>
        <end position="219"/>
    </location>
</feature>
<comment type="caution">
    <text evidence="9">The sequence shown here is derived from an EMBL/GenBank/DDBJ whole genome shotgun (WGS) entry which is preliminary data.</text>
</comment>
<dbReference type="GO" id="GO:0003735">
    <property type="term" value="F:structural constituent of ribosome"/>
    <property type="evidence" value="ECO:0007669"/>
    <property type="project" value="InterPro"/>
</dbReference>
<dbReference type="InterPro" id="IPR027534">
    <property type="entry name" value="Ribosomal_P1/P2"/>
</dbReference>
<evidence type="ECO:0000256" key="2">
    <source>
        <dbReference type="ARBA" id="ARBA00005436"/>
    </source>
</evidence>
<feature type="compositionally biased region" description="Basic and acidic residues" evidence="7">
    <location>
        <begin position="195"/>
        <end position="205"/>
    </location>
</feature>
<dbReference type="HAMAP" id="MF_01478">
    <property type="entry name" value="Ribosomal_L12_arch"/>
    <property type="match status" value="1"/>
</dbReference>
<dbReference type="Proteomes" id="UP000824219">
    <property type="component" value="Linkage Group LG11"/>
</dbReference>
<evidence type="ECO:0000256" key="3">
    <source>
        <dbReference type="ARBA" id="ARBA00022980"/>
    </source>
</evidence>
<accession>A0A9D3NSH4</accession>
<keyword evidence="8" id="KW-0812">Transmembrane</keyword>
<dbReference type="FunFam" id="1.10.10.1410:FF:000002">
    <property type="entry name" value="60S acidic ribosomal protein P2"/>
    <property type="match status" value="1"/>
</dbReference>
<gene>
    <name evidence="9" type="ORF">KOW79_009904</name>
</gene>
<keyword evidence="10" id="KW-1185">Reference proteome</keyword>
<dbReference type="InterPro" id="IPR044076">
    <property type="entry name" value="Ribosomal_P2"/>
</dbReference>
<sequence>MADDHRAGEEREMEAQEVITEEEALLHFGRYSEARACLPWEQRTFKEKLMHHLDRIFLVFLAVFFLIVVSEAAYKIWYVTNWKKVLEYMLDSRVQRFGSFTDLKMRYVAAYLLAVLGGNNNPSAKDIKNILGSVGIEADDERLNKVISELNGKDINEVMNAGLAKLASVPAGGAVAVSAAAPGGGAPAAGAAPAAEEKKEEKKEESEESDEDMGFGLFD</sequence>